<dbReference type="AlphaFoldDB" id="A0A9Q9HGB6"/>
<evidence type="ECO:0000256" key="1">
    <source>
        <dbReference type="SAM" id="MobiDB-lite"/>
    </source>
</evidence>
<evidence type="ECO:0000256" key="2">
    <source>
        <dbReference type="SAM" id="Phobius"/>
    </source>
</evidence>
<evidence type="ECO:0000313" key="4">
    <source>
        <dbReference type="EMBL" id="UWQ57847.1"/>
    </source>
</evidence>
<keyword evidence="2" id="KW-0472">Membrane</keyword>
<keyword evidence="5" id="KW-1185">Reference proteome</keyword>
<reference evidence="3" key="1">
    <citation type="submission" date="2021-08" db="EMBL/GenBank/DDBJ databases">
        <authorList>
            <person name="Nwanade C."/>
            <person name="Wang M."/>
            <person name="Masoudi A."/>
            <person name="Yu Z."/>
            <person name="Liu J."/>
        </authorList>
    </citation>
    <scope>NUCLEOTIDE SEQUENCE</scope>
    <source>
        <strain evidence="3">S122</strain>
        <strain evidence="4">S141</strain>
    </source>
</reference>
<feature type="compositionally biased region" description="Basic and acidic residues" evidence="1">
    <location>
        <begin position="64"/>
        <end position="73"/>
    </location>
</feature>
<dbReference type="EMBL" id="CP081078">
    <property type="protein sequence ID" value="UWQ57847.1"/>
    <property type="molecule type" value="Genomic_DNA"/>
</dbReference>
<sequence>MAWAGVILGMVAGLCAAVISFAAAGMALWASFLIYAAAGTAVTLLTTALLYWRSEPPGPGPWTDTRRPDAAAA</sequence>
<dbReference type="Proteomes" id="UP001058184">
    <property type="component" value="Chromosome"/>
</dbReference>
<feature type="region of interest" description="Disordered" evidence="1">
    <location>
        <begin position="54"/>
        <end position="73"/>
    </location>
</feature>
<feature type="transmembrane region" description="Helical" evidence="2">
    <location>
        <begin position="32"/>
        <end position="52"/>
    </location>
</feature>
<organism evidence="3 6">
    <name type="scientific">Leisingera caerulea</name>
    <name type="common">Phaeobacter caeruleus</name>
    <dbReference type="NCBI Taxonomy" id="506591"/>
    <lineage>
        <taxon>Bacteria</taxon>
        <taxon>Pseudomonadati</taxon>
        <taxon>Pseudomonadota</taxon>
        <taxon>Alphaproteobacteria</taxon>
        <taxon>Rhodobacterales</taxon>
        <taxon>Roseobacteraceae</taxon>
        <taxon>Leisingera</taxon>
    </lineage>
</organism>
<dbReference type="Proteomes" id="UP001058713">
    <property type="component" value="Chromosome"/>
</dbReference>
<dbReference type="EMBL" id="CP081070">
    <property type="protein sequence ID" value="UWQ53267.1"/>
    <property type="molecule type" value="Genomic_DNA"/>
</dbReference>
<accession>A0A9Q9HGB6</accession>
<evidence type="ECO:0000313" key="6">
    <source>
        <dbReference type="Proteomes" id="UP001058713"/>
    </source>
</evidence>
<gene>
    <name evidence="3" type="ORF">K3721_14915</name>
    <name evidence="4" type="ORF">K3722_15325</name>
</gene>
<name>A0A9Q9HGB6_LEICA</name>
<protein>
    <submittedName>
        <fullName evidence="3">Uncharacterized protein</fullName>
    </submittedName>
</protein>
<evidence type="ECO:0000313" key="5">
    <source>
        <dbReference type="Proteomes" id="UP001058184"/>
    </source>
</evidence>
<proteinExistence type="predicted"/>
<dbReference type="RefSeq" id="WP_051357869.1">
    <property type="nucleotide sequence ID" value="NZ_CBDUNH010000004.1"/>
</dbReference>
<evidence type="ECO:0000313" key="3">
    <source>
        <dbReference type="EMBL" id="UWQ53267.1"/>
    </source>
</evidence>
<dbReference type="KEGG" id="lcae:K3721_14915"/>
<keyword evidence="2" id="KW-0812">Transmembrane</keyword>
<keyword evidence="2" id="KW-1133">Transmembrane helix</keyword>